<keyword evidence="2" id="KW-0326">Glycosidase</keyword>
<dbReference type="AlphaFoldDB" id="A0A1E3AJH9"/>
<dbReference type="Proteomes" id="UP000094067">
    <property type="component" value="Unassembled WGS sequence"/>
</dbReference>
<keyword evidence="1" id="KW-0378">Hydrolase</keyword>
<sequence length="673" mass="76535">MEKISVGRGMLTDGAVWLGDEGGMARLRVPETGGGLDVTWLKERDERYLVFSLEAEAEHSVPVNLLVYSSREESGEPVFGIRFGVLPRILTGICVDLTWLDAHALFPETCPGQLKIVCQGRRVDREEISRIVLAALPMDEETELKISELTLTDTRPGDFPLPDVKLVDELGQNKRKEWGSKLHSIGEMREMLERQAGEADMGYPYEDWTEYGGWRKKKLAEGTGFFTRCKEDGRWWLVDPLGYAFFSVGPDCVVARSDCRVDGVEKWMDWLPDREDPVYGRMYELHEKWPPVGEARRKCTLFSFEQANLYRAFGEGWYEEWKRMLPGQLRKYGMNTLGNWSDDRLLGTTGMPYVTSLPRFPGTEQNIFRDFPDVFSEEYRLDAEECAKAMQAKSRDPWMVGYFLRNEPAWAFVDNLVIADEVLYNPARTVCKERLVESLKAEYQTIEALNGAWNSSFEEFEDLYESQAHVSQWSESAGRDMHAFSRKMMEEYVGIPSGACRKADPNHMNLGMRWAWVSDPDVVTGWENFDVFSINCYAYDPTAALQNIVDLGVDLPVLIGEFHFGALDAGPSSTGLKGVASQYDRGLAYKYYCQRAAAHPYGVGCHYFQCYDQFVLGRFDGENYNIGLFDICSQPYPEMMEAVKACGADLYEVAAGEKMPAEEKAERTAMIAF</sequence>
<evidence type="ECO:0000313" key="5">
    <source>
        <dbReference type="Proteomes" id="UP000094067"/>
    </source>
</evidence>
<dbReference type="InterPro" id="IPR017853">
    <property type="entry name" value="GH"/>
</dbReference>
<accession>A0A1E3AJH9</accession>
<dbReference type="GO" id="GO:0009341">
    <property type="term" value="C:beta-galactosidase complex"/>
    <property type="evidence" value="ECO:0007669"/>
    <property type="project" value="InterPro"/>
</dbReference>
<evidence type="ECO:0000313" key="4">
    <source>
        <dbReference type="EMBL" id="ODM08898.1"/>
    </source>
</evidence>
<comment type="caution">
    <text evidence="4">The sequence shown here is derived from an EMBL/GenBank/DDBJ whole genome shotgun (WGS) entry which is preliminary data.</text>
</comment>
<evidence type="ECO:0000256" key="2">
    <source>
        <dbReference type="ARBA" id="ARBA00023295"/>
    </source>
</evidence>
<dbReference type="PATRIC" id="fig|1432052.4.peg.589"/>
<dbReference type="Pfam" id="PF02449">
    <property type="entry name" value="Glyco_hydro_42"/>
    <property type="match status" value="1"/>
</dbReference>
<feature type="domain" description="Glycoside hydrolase family 42 N-terminal" evidence="3">
    <location>
        <begin position="430"/>
        <end position="594"/>
    </location>
</feature>
<dbReference type="GO" id="GO:0005975">
    <property type="term" value="P:carbohydrate metabolic process"/>
    <property type="evidence" value="ECO:0007669"/>
    <property type="project" value="InterPro"/>
</dbReference>
<evidence type="ECO:0000259" key="3">
    <source>
        <dbReference type="Pfam" id="PF02449"/>
    </source>
</evidence>
<dbReference type="SUPFAM" id="SSF51445">
    <property type="entry name" value="(Trans)glycosidases"/>
    <property type="match status" value="1"/>
</dbReference>
<dbReference type="Gene3D" id="3.20.20.80">
    <property type="entry name" value="Glycosidases"/>
    <property type="match status" value="1"/>
</dbReference>
<reference evidence="4 5" key="1">
    <citation type="submission" date="2016-07" db="EMBL/GenBank/DDBJ databases">
        <title>Characterization of isolates of Eisenbergiella tayi derived from blood cultures, using whole genome sequencing.</title>
        <authorList>
            <person name="Burdz T."/>
            <person name="Wiebe D."/>
            <person name="Huynh C."/>
            <person name="Bernard K."/>
        </authorList>
    </citation>
    <scope>NUCLEOTIDE SEQUENCE [LARGE SCALE GENOMIC DNA]</scope>
    <source>
        <strain evidence="4 5">NML 110608</strain>
    </source>
</reference>
<dbReference type="InterPro" id="IPR013529">
    <property type="entry name" value="Glyco_hydro_42_N"/>
</dbReference>
<name>A0A1E3AJH9_9FIRM</name>
<dbReference type="RefSeq" id="WP_069151130.1">
    <property type="nucleotide sequence ID" value="NZ_MCGH01000001.1"/>
</dbReference>
<evidence type="ECO:0000256" key="1">
    <source>
        <dbReference type="ARBA" id="ARBA00022801"/>
    </source>
</evidence>
<dbReference type="EMBL" id="MCGH01000001">
    <property type="protein sequence ID" value="ODM08898.1"/>
    <property type="molecule type" value="Genomic_DNA"/>
</dbReference>
<protein>
    <recommendedName>
        <fullName evidence="3">Glycoside hydrolase family 42 N-terminal domain-containing protein</fullName>
    </recommendedName>
</protein>
<dbReference type="GO" id="GO:0004565">
    <property type="term" value="F:beta-galactosidase activity"/>
    <property type="evidence" value="ECO:0007669"/>
    <property type="project" value="InterPro"/>
</dbReference>
<organism evidence="4 5">
    <name type="scientific">Eisenbergiella tayi</name>
    <dbReference type="NCBI Taxonomy" id="1432052"/>
    <lineage>
        <taxon>Bacteria</taxon>
        <taxon>Bacillati</taxon>
        <taxon>Bacillota</taxon>
        <taxon>Clostridia</taxon>
        <taxon>Lachnospirales</taxon>
        <taxon>Lachnospiraceae</taxon>
        <taxon>Eisenbergiella</taxon>
    </lineage>
</organism>
<proteinExistence type="predicted"/>
<gene>
    <name evidence="4" type="ORF">BEI61_00527</name>
</gene>